<dbReference type="KEGG" id="nsh:GXM_07638"/>
<evidence type="ECO:0000313" key="3">
    <source>
        <dbReference type="Proteomes" id="UP000326678"/>
    </source>
</evidence>
<evidence type="ECO:0000256" key="1">
    <source>
        <dbReference type="SAM" id="Phobius"/>
    </source>
</evidence>
<sequence length="77" mass="8475">MKPNKALKMLGFVPQPNLPQSAFLGLTEQYWDNGLTCGDGEKLPHARKLGISISTLAVCLFYKADICVFAVIFKANM</sequence>
<protein>
    <submittedName>
        <fullName evidence="2">Uncharacterized protein</fullName>
    </submittedName>
</protein>
<name>A0A5P8WBZ5_9NOSO</name>
<gene>
    <name evidence="2" type="ORF">GXM_07638</name>
</gene>
<dbReference type="RefSeq" id="WP_152591264.1">
    <property type="nucleotide sequence ID" value="NZ_CP045227.1"/>
</dbReference>
<dbReference type="AlphaFoldDB" id="A0A5P8WBZ5"/>
<feature type="transmembrane region" description="Helical" evidence="1">
    <location>
        <begin position="49"/>
        <end position="73"/>
    </location>
</feature>
<reference evidence="2 3" key="1">
    <citation type="submission" date="2019-10" db="EMBL/GenBank/DDBJ databases">
        <title>Genomic and transcriptomic insights into the perfect genentic adaptation of a filamentous nitrogen-fixing cyanobacterium to rice fields.</title>
        <authorList>
            <person name="Chen Z."/>
        </authorList>
    </citation>
    <scope>NUCLEOTIDE SEQUENCE [LARGE SCALE GENOMIC DNA]</scope>
    <source>
        <strain evidence="2">CCNUC1</strain>
    </source>
</reference>
<evidence type="ECO:0000313" key="2">
    <source>
        <dbReference type="EMBL" id="QFS50144.1"/>
    </source>
</evidence>
<dbReference type="EMBL" id="CP045227">
    <property type="protein sequence ID" value="QFS50144.1"/>
    <property type="molecule type" value="Genomic_DNA"/>
</dbReference>
<keyword evidence="1" id="KW-0472">Membrane</keyword>
<proteinExistence type="predicted"/>
<accession>A0A5P8WBZ5</accession>
<keyword evidence="1" id="KW-0812">Transmembrane</keyword>
<keyword evidence="3" id="KW-1185">Reference proteome</keyword>
<organism evidence="2 3">
    <name type="scientific">Nostoc sphaeroides CCNUC1</name>
    <dbReference type="NCBI Taxonomy" id="2653204"/>
    <lineage>
        <taxon>Bacteria</taxon>
        <taxon>Bacillati</taxon>
        <taxon>Cyanobacteriota</taxon>
        <taxon>Cyanophyceae</taxon>
        <taxon>Nostocales</taxon>
        <taxon>Nostocaceae</taxon>
        <taxon>Nostoc</taxon>
    </lineage>
</organism>
<keyword evidence="1" id="KW-1133">Transmembrane helix</keyword>
<dbReference type="Proteomes" id="UP000326678">
    <property type="component" value="Chromosome Gxm2"/>
</dbReference>